<proteinExistence type="predicted"/>
<sequence length="84" mass="8688">MTAYAATRMSMRLSLGPAAPSPGIECRAGGETVSGGAANEPIEVADAVPSLLDGAMTTRTVRIAMIVAWLRPGWSLFVAQTVDP</sequence>
<gene>
    <name evidence="1" type="ORF">GCM10009776_16660</name>
</gene>
<name>A0ABN2QNK7_9MICO</name>
<evidence type="ECO:0000313" key="2">
    <source>
        <dbReference type="Proteomes" id="UP001499933"/>
    </source>
</evidence>
<dbReference type="EMBL" id="BAAAOG010000002">
    <property type="protein sequence ID" value="GAA1955314.1"/>
    <property type="molecule type" value="Genomic_DNA"/>
</dbReference>
<keyword evidence="2" id="KW-1185">Reference proteome</keyword>
<evidence type="ECO:0000313" key="1">
    <source>
        <dbReference type="EMBL" id="GAA1955314.1"/>
    </source>
</evidence>
<dbReference type="Proteomes" id="UP001499933">
    <property type="component" value="Unassembled WGS sequence"/>
</dbReference>
<protein>
    <submittedName>
        <fullName evidence="1">Uncharacterized protein</fullName>
    </submittedName>
</protein>
<organism evidence="1 2">
    <name type="scientific">Microbacterium deminutum</name>
    <dbReference type="NCBI Taxonomy" id="344164"/>
    <lineage>
        <taxon>Bacteria</taxon>
        <taxon>Bacillati</taxon>
        <taxon>Actinomycetota</taxon>
        <taxon>Actinomycetes</taxon>
        <taxon>Micrococcales</taxon>
        <taxon>Microbacteriaceae</taxon>
        <taxon>Microbacterium</taxon>
    </lineage>
</organism>
<comment type="caution">
    <text evidence="1">The sequence shown here is derived from an EMBL/GenBank/DDBJ whole genome shotgun (WGS) entry which is preliminary data.</text>
</comment>
<reference evidence="1 2" key="1">
    <citation type="journal article" date="2019" name="Int. J. Syst. Evol. Microbiol.">
        <title>The Global Catalogue of Microorganisms (GCM) 10K type strain sequencing project: providing services to taxonomists for standard genome sequencing and annotation.</title>
        <authorList>
            <consortium name="The Broad Institute Genomics Platform"/>
            <consortium name="The Broad Institute Genome Sequencing Center for Infectious Disease"/>
            <person name="Wu L."/>
            <person name="Ma J."/>
        </authorList>
    </citation>
    <scope>NUCLEOTIDE SEQUENCE [LARGE SCALE GENOMIC DNA]</scope>
    <source>
        <strain evidence="1 2">JCM 14901</strain>
    </source>
</reference>
<accession>A0ABN2QNK7</accession>